<dbReference type="InterPro" id="IPR028973">
    <property type="entry name" value="PhnB-like"/>
</dbReference>
<accession>A0ABV3QA19</accession>
<dbReference type="Gene3D" id="3.10.180.10">
    <property type="entry name" value="2,3-Dihydroxybiphenyl 1,2-Dioxygenase, domain 1"/>
    <property type="match status" value="1"/>
</dbReference>
<reference evidence="2 3" key="1">
    <citation type="submission" date="2024-06" db="EMBL/GenBank/DDBJ databases">
        <authorList>
            <person name="Woo H."/>
        </authorList>
    </citation>
    <scope>NUCLEOTIDE SEQUENCE [LARGE SCALE GENOMIC DNA]</scope>
    <source>
        <strain evidence="2 3">Si-c</strain>
    </source>
</reference>
<dbReference type="PANTHER" id="PTHR33990:SF1">
    <property type="entry name" value="PROTEIN YJDN"/>
    <property type="match status" value="1"/>
</dbReference>
<name>A0ABV3QA19_9GAMM</name>
<protein>
    <submittedName>
        <fullName evidence="2">VOC family protein</fullName>
    </submittedName>
</protein>
<comment type="caution">
    <text evidence="2">The sequence shown here is derived from an EMBL/GenBank/DDBJ whole genome shotgun (WGS) entry which is preliminary data.</text>
</comment>
<dbReference type="PANTHER" id="PTHR33990">
    <property type="entry name" value="PROTEIN YJDN-RELATED"/>
    <property type="match status" value="1"/>
</dbReference>
<proteinExistence type="predicted"/>
<dbReference type="Pfam" id="PF06983">
    <property type="entry name" value="3-dmu-9_3-mt"/>
    <property type="match status" value="1"/>
</dbReference>
<dbReference type="CDD" id="cd06588">
    <property type="entry name" value="PhnB_like"/>
    <property type="match status" value="1"/>
</dbReference>
<dbReference type="InterPro" id="IPR029068">
    <property type="entry name" value="Glyas_Bleomycin-R_OHBP_Dase"/>
</dbReference>
<keyword evidence="3" id="KW-1185">Reference proteome</keyword>
<gene>
    <name evidence="2" type="ORF">ABQJ54_02005</name>
</gene>
<evidence type="ECO:0000259" key="1">
    <source>
        <dbReference type="Pfam" id="PF06983"/>
    </source>
</evidence>
<feature type="domain" description="PhnB-like" evidence="1">
    <location>
        <begin position="3"/>
        <end position="132"/>
    </location>
</feature>
<dbReference type="EMBL" id="JBFOHK010000001">
    <property type="protein sequence ID" value="MEW9570519.1"/>
    <property type="molecule type" value="Genomic_DNA"/>
</dbReference>
<dbReference type="RefSeq" id="WP_367852607.1">
    <property type="nucleotide sequence ID" value="NZ_JBFOHK010000001.1"/>
</dbReference>
<dbReference type="Proteomes" id="UP001556220">
    <property type="component" value="Unassembled WGS sequence"/>
</dbReference>
<organism evidence="2 3">
    <name type="scientific">Rhodanobacter lycopersici</name>
    <dbReference type="NCBI Taxonomy" id="3162487"/>
    <lineage>
        <taxon>Bacteria</taxon>
        <taxon>Pseudomonadati</taxon>
        <taxon>Pseudomonadota</taxon>
        <taxon>Gammaproteobacteria</taxon>
        <taxon>Lysobacterales</taxon>
        <taxon>Rhodanobacteraceae</taxon>
        <taxon>Rhodanobacter</taxon>
    </lineage>
</organism>
<evidence type="ECO:0000313" key="2">
    <source>
        <dbReference type="EMBL" id="MEW9570519.1"/>
    </source>
</evidence>
<sequence>MQFVAYLNFDGNAEAAFDFYAHCFDGKVTVRARYGDAPPEMPMPPEMRDKMMHVRLEVGDQVLMASDAMAPQCPYTPIKGCSVSIQLDSPEQAERIFHALAEGGSVQMPIQQTFWAARFGSLVDRYGVPWMINCPPAQ</sequence>
<evidence type="ECO:0000313" key="3">
    <source>
        <dbReference type="Proteomes" id="UP001556220"/>
    </source>
</evidence>
<dbReference type="SUPFAM" id="SSF54593">
    <property type="entry name" value="Glyoxalase/Bleomycin resistance protein/Dihydroxybiphenyl dioxygenase"/>
    <property type="match status" value="1"/>
</dbReference>